<evidence type="ECO:0000313" key="2">
    <source>
        <dbReference type="EMBL" id="KAG5613471.1"/>
    </source>
</evidence>
<organism evidence="2 3">
    <name type="scientific">Solanum commersonii</name>
    <name type="common">Commerson's wild potato</name>
    <name type="synonym">Commerson's nightshade</name>
    <dbReference type="NCBI Taxonomy" id="4109"/>
    <lineage>
        <taxon>Eukaryota</taxon>
        <taxon>Viridiplantae</taxon>
        <taxon>Streptophyta</taxon>
        <taxon>Embryophyta</taxon>
        <taxon>Tracheophyta</taxon>
        <taxon>Spermatophyta</taxon>
        <taxon>Magnoliopsida</taxon>
        <taxon>eudicotyledons</taxon>
        <taxon>Gunneridae</taxon>
        <taxon>Pentapetalae</taxon>
        <taxon>asterids</taxon>
        <taxon>lamiids</taxon>
        <taxon>Solanales</taxon>
        <taxon>Solanaceae</taxon>
        <taxon>Solanoideae</taxon>
        <taxon>Solaneae</taxon>
        <taxon>Solanum</taxon>
    </lineage>
</organism>
<dbReference type="PANTHER" id="PTHR34792">
    <property type="entry name" value="OS02G0121500 PROTEIN"/>
    <property type="match status" value="1"/>
</dbReference>
<dbReference type="OrthoDB" id="778649at2759"/>
<reference evidence="2 3" key="1">
    <citation type="submission" date="2020-09" db="EMBL/GenBank/DDBJ databases">
        <title>De no assembly of potato wild relative species, Solanum commersonii.</title>
        <authorList>
            <person name="Cho K."/>
        </authorList>
    </citation>
    <scope>NUCLEOTIDE SEQUENCE [LARGE SCALE GENOMIC DNA]</scope>
    <source>
        <strain evidence="2">LZ3.2</strain>
        <tissue evidence="2">Leaf</tissue>
    </source>
</reference>
<accession>A0A9J5ZMZ8</accession>
<feature type="region of interest" description="Disordered" evidence="1">
    <location>
        <begin position="293"/>
        <end position="328"/>
    </location>
</feature>
<evidence type="ECO:0000256" key="1">
    <source>
        <dbReference type="SAM" id="MobiDB-lite"/>
    </source>
</evidence>
<name>A0A9J5ZMZ8_SOLCO</name>
<protein>
    <submittedName>
        <fullName evidence="2">Uncharacterized protein</fullName>
    </submittedName>
</protein>
<keyword evidence="3" id="KW-1185">Reference proteome</keyword>
<dbReference type="AlphaFoldDB" id="A0A9J5ZMZ8"/>
<dbReference type="InterPro" id="IPR040305">
    <property type="entry name" value="At1g75730-like"/>
</dbReference>
<gene>
    <name evidence="2" type="ORF">H5410_024752</name>
</gene>
<feature type="compositionally biased region" description="Polar residues" evidence="1">
    <location>
        <begin position="293"/>
        <end position="306"/>
    </location>
</feature>
<dbReference type="EMBL" id="JACXVP010000004">
    <property type="protein sequence ID" value="KAG5613471.1"/>
    <property type="molecule type" value="Genomic_DNA"/>
</dbReference>
<proteinExistence type="predicted"/>
<evidence type="ECO:0000313" key="3">
    <source>
        <dbReference type="Proteomes" id="UP000824120"/>
    </source>
</evidence>
<dbReference type="PANTHER" id="PTHR34792:SF1">
    <property type="entry name" value="OS02G0121500 PROTEIN"/>
    <property type="match status" value="1"/>
</dbReference>
<sequence>MNNIEMGCSRSDDNDEIHPNVSVQKRFKFPKKFFDECNGVDHASVPRKVRSVIKKRIRKLISPPLPISKKVNRMSDGAETLRKYGNKSKLNLTHCGSSRCIKEELDGPITKDEEEVAETLYALAGMIPDVDTLSESKINSQLPEVKSLDLPELEASVIASGVVTTEQDVRTNSSQFSAEALKQFPDIAVSAGEAAKSKSFHDAFPCSLLWPGLSAAGSSCSDILDSSPQFPIGKFPVWIGSTGSDLQAQTAKSCLPTMKDSQVPLDLRKSFKRCAAHVYISRLTKGLQTSMRGDTVSLHPSQSSSPDGVKQEPPIIQNSPTVKVNDKHGIASTGNVASTAEKNPTEVRNAILLHQRLLQDQQQASTTSGFNSLAKQNADFLSLAAGSYVFKGTNGATIAGYNLEMPVTSQKHPALHFLLPQNGYSSAPYRYNPATAATQQVLLPPYLGGVSFCPSREATMALPRQMSQQNELQNAHFAAQYKFGGVSTSQMRDWQNAGRPMPIFGPSQAQLAASSSSMEALSSKYVPPLLNEQELMSISTSRATSRIRGQYYSFPSGLEGSGHGLYPNSVPTLQLLCNDRR</sequence>
<comment type="caution">
    <text evidence="2">The sequence shown here is derived from an EMBL/GenBank/DDBJ whole genome shotgun (WGS) entry which is preliminary data.</text>
</comment>
<dbReference type="Proteomes" id="UP000824120">
    <property type="component" value="Chromosome 4"/>
</dbReference>